<dbReference type="STRING" id="314230.DSM3645_24675"/>
<dbReference type="EMBL" id="AANZ01000013">
    <property type="protein sequence ID" value="EAQ79762.1"/>
    <property type="molecule type" value="Genomic_DNA"/>
</dbReference>
<dbReference type="AlphaFoldDB" id="A3ZV26"/>
<evidence type="ECO:0000313" key="1">
    <source>
        <dbReference type="EMBL" id="EAQ79762.1"/>
    </source>
</evidence>
<sequence length="39" mass="4599">MASNFLFLALCLPADRGGGRLWWINAHDHRLAKFRRIQF</sequence>
<name>A3ZV26_9BACT</name>
<gene>
    <name evidence="1" type="ORF">DSM3645_24675</name>
</gene>
<protein>
    <submittedName>
        <fullName evidence="1">Uncharacterized protein</fullName>
    </submittedName>
</protein>
<organism evidence="1 2">
    <name type="scientific">Blastopirellula marina DSM 3645</name>
    <dbReference type="NCBI Taxonomy" id="314230"/>
    <lineage>
        <taxon>Bacteria</taxon>
        <taxon>Pseudomonadati</taxon>
        <taxon>Planctomycetota</taxon>
        <taxon>Planctomycetia</taxon>
        <taxon>Pirellulales</taxon>
        <taxon>Pirellulaceae</taxon>
        <taxon>Blastopirellula</taxon>
    </lineage>
</organism>
<dbReference type="HOGENOM" id="CLU_3305574_0_0_0"/>
<accession>A3ZV26</accession>
<comment type="caution">
    <text evidence="1">The sequence shown here is derived from an EMBL/GenBank/DDBJ whole genome shotgun (WGS) entry which is preliminary data.</text>
</comment>
<proteinExistence type="predicted"/>
<reference evidence="1 2" key="1">
    <citation type="submission" date="2006-02" db="EMBL/GenBank/DDBJ databases">
        <authorList>
            <person name="Amann R."/>
            <person name="Ferriera S."/>
            <person name="Johnson J."/>
            <person name="Kravitz S."/>
            <person name="Halpern A."/>
            <person name="Remington K."/>
            <person name="Beeson K."/>
            <person name="Tran B."/>
            <person name="Rogers Y.-H."/>
            <person name="Friedman R."/>
            <person name="Venter J.C."/>
        </authorList>
    </citation>
    <scope>NUCLEOTIDE SEQUENCE [LARGE SCALE GENOMIC DNA]</scope>
    <source>
        <strain evidence="1 2">DSM 3645</strain>
    </source>
</reference>
<dbReference type="Proteomes" id="UP000004358">
    <property type="component" value="Unassembled WGS sequence"/>
</dbReference>
<evidence type="ECO:0000313" key="2">
    <source>
        <dbReference type="Proteomes" id="UP000004358"/>
    </source>
</evidence>